<proteinExistence type="inferred from homology"/>
<dbReference type="EMBL" id="PVUE01000022">
    <property type="protein sequence ID" value="PRZ35246.1"/>
    <property type="molecule type" value="Genomic_DNA"/>
</dbReference>
<keyword evidence="6" id="KW-0813">Transport</keyword>
<keyword evidence="3 6" id="KW-1133">Transmembrane helix</keyword>
<comment type="similarity">
    <text evidence="6">Belongs to the ABC-2 integral membrane protein family.</text>
</comment>
<dbReference type="InterPro" id="IPR013525">
    <property type="entry name" value="ABC2_TM"/>
</dbReference>
<dbReference type="PANTHER" id="PTHR43229:SF2">
    <property type="entry name" value="NODULATION PROTEIN J"/>
    <property type="match status" value="1"/>
</dbReference>
<evidence type="ECO:0000256" key="6">
    <source>
        <dbReference type="RuleBase" id="RU361157"/>
    </source>
</evidence>
<name>A0A2T0ZFW2_9ACTN</name>
<reference evidence="8 9" key="1">
    <citation type="submission" date="2018-03" db="EMBL/GenBank/DDBJ databases">
        <title>Genomic Encyclopedia of Archaeal and Bacterial Type Strains, Phase II (KMG-II): from individual species to whole genera.</title>
        <authorList>
            <person name="Goeker M."/>
        </authorList>
    </citation>
    <scope>NUCLEOTIDE SEQUENCE [LARGE SCALE GENOMIC DNA]</scope>
    <source>
        <strain evidence="8 9">DSM 100065</strain>
    </source>
</reference>
<feature type="transmembrane region" description="Helical" evidence="6">
    <location>
        <begin position="255"/>
        <end position="274"/>
    </location>
</feature>
<sequence>MSSDAEIATVTRVQPAKVSYGPVAVARVRAEIYSFFREKSSLVFTLIFPVFLLIIFGALFGNSSDVAPGVGYINYLVPGMIAAGLMTTSFQNLAITIPIERDSGLLKRLRGTPMPKSAYFLGKVILVLILSLISTILMLVVALIFYDVSLPATVTKWLVFLAVLLLGVAACTLVGIAFSSIPKTGRGAPAMVTPIALLLQFISGVFLPFTQLPDWLQTIGALFPLKWMAQGLRYVFLPDAAKAAEAAHSFELDRVFLLLGAWAVVGLVLCVLTFRWRTKTDG</sequence>
<feature type="domain" description="ABC transmembrane type-2" evidence="7">
    <location>
        <begin position="40"/>
        <end position="277"/>
    </location>
</feature>
<dbReference type="GO" id="GO:0046677">
    <property type="term" value="P:response to antibiotic"/>
    <property type="evidence" value="ECO:0007669"/>
    <property type="project" value="UniProtKB-KW"/>
</dbReference>
<keyword evidence="6" id="KW-1003">Cell membrane</keyword>
<dbReference type="InterPro" id="IPR051784">
    <property type="entry name" value="Nod_factor_ABC_transporter"/>
</dbReference>
<dbReference type="Proteomes" id="UP000237752">
    <property type="component" value="Unassembled WGS sequence"/>
</dbReference>
<dbReference type="InterPro" id="IPR047817">
    <property type="entry name" value="ABC2_TM_bact-type"/>
</dbReference>
<evidence type="ECO:0000313" key="9">
    <source>
        <dbReference type="Proteomes" id="UP000237752"/>
    </source>
</evidence>
<dbReference type="PIRSF" id="PIRSF006648">
    <property type="entry name" value="DrrB"/>
    <property type="match status" value="1"/>
</dbReference>
<evidence type="ECO:0000256" key="2">
    <source>
        <dbReference type="ARBA" id="ARBA00022692"/>
    </source>
</evidence>
<evidence type="ECO:0000256" key="1">
    <source>
        <dbReference type="ARBA" id="ARBA00004141"/>
    </source>
</evidence>
<organism evidence="8 9">
    <name type="scientific">Antricoccus suffuscus</name>
    <dbReference type="NCBI Taxonomy" id="1629062"/>
    <lineage>
        <taxon>Bacteria</taxon>
        <taxon>Bacillati</taxon>
        <taxon>Actinomycetota</taxon>
        <taxon>Actinomycetes</taxon>
        <taxon>Geodermatophilales</taxon>
        <taxon>Antricoccaceae</taxon>
        <taxon>Antricoccus</taxon>
    </lineage>
</organism>
<evidence type="ECO:0000256" key="4">
    <source>
        <dbReference type="ARBA" id="ARBA00023136"/>
    </source>
</evidence>
<dbReference type="PANTHER" id="PTHR43229">
    <property type="entry name" value="NODULATION PROTEIN J"/>
    <property type="match status" value="1"/>
</dbReference>
<accession>A0A2T0ZFW2</accession>
<keyword evidence="4 6" id="KW-0472">Membrane</keyword>
<comment type="subcellular location">
    <subcellularLocation>
        <location evidence="6">Cell membrane</location>
        <topology evidence="6">Multi-pass membrane protein</topology>
    </subcellularLocation>
    <subcellularLocation>
        <location evidence="1">Membrane</location>
        <topology evidence="1">Multi-pass membrane protein</topology>
    </subcellularLocation>
</comment>
<keyword evidence="9" id="KW-1185">Reference proteome</keyword>
<gene>
    <name evidence="8" type="ORF">CLV47_12266</name>
</gene>
<protein>
    <recommendedName>
        <fullName evidence="6">Transport permease protein</fullName>
    </recommendedName>
</protein>
<evidence type="ECO:0000256" key="3">
    <source>
        <dbReference type="ARBA" id="ARBA00022989"/>
    </source>
</evidence>
<dbReference type="InterPro" id="IPR000412">
    <property type="entry name" value="ABC_2_transport"/>
</dbReference>
<feature type="transmembrane region" description="Helical" evidence="6">
    <location>
        <begin position="42"/>
        <end position="60"/>
    </location>
</feature>
<feature type="transmembrane region" description="Helical" evidence="6">
    <location>
        <begin position="72"/>
        <end position="99"/>
    </location>
</feature>
<dbReference type="GO" id="GO:0140359">
    <property type="term" value="F:ABC-type transporter activity"/>
    <property type="evidence" value="ECO:0007669"/>
    <property type="project" value="InterPro"/>
</dbReference>
<evidence type="ECO:0000313" key="8">
    <source>
        <dbReference type="EMBL" id="PRZ35246.1"/>
    </source>
</evidence>
<feature type="transmembrane region" description="Helical" evidence="6">
    <location>
        <begin position="190"/>
        <end position="209"/>
    </location>
</feature>
<keyword evidence="2 6" id="KW-0812">Transmembrane</keyword>
<comment type="caution">
    <text evidence="8">The sequence shown here is derived from an EMBL/GenBank/DDBJ whole genome shotgun (WGS) entry which is preliminary data.</text>
</comment>
<dbReference type="Pfam" id="PF01061">
    <property type="entry name" value="ABC2_membrane"/>
    <property type="match status" value="1"/>
</dbReference>
<feature type="transmembrane region" description="Helical" evidence="6">
    <location>
        <begin position="157"/>
        <end position="178"/>
    </location>
</feature>
<feature type="transmembrane region" description="Helical" evidence="6">
    <location>
        <begin position="120"/>
        <end position="145"/>
    </location>
</feature>
<dbReference type="GO" id="GO:0043190">
    <property type="term" value="C:ATP-binding cassette (ABC) transporter complex"/>
    <property type="evidence" value="ECO:0007669"/>
    <property type="project" value="InterPro"/>
</dbReference>
<keyword evidence="5" id="KW-0046">Antibiotic resistance</keyword>
<dbReference type="AlphaFoldDB" id="A0A2T0ZFW2"/>
<dbReference type="PROSITE" id="PS51012">
    <property type="entry name" value="ABC_TM2"/>
    <property type="match status" value="1"/>
</dbReference>
<dbReference type="OrthoDB" id="9786643at2"/>
<evidence type="ECO:0000259" key="7">
    <source>
        <dbReference type="PROSITE" id="PS51012"/>
    </source>
</evidence>
<evidence type="ECO:0000256" key="5">
    <source>
        <dbReference type="ARBA" id="ARBA00023251"/>
    </source>
</evidence>